<dbReference type="Proteomes" id="UP000188637">
    <property type="component" value="Unassembled WGS sequence"/>
</dbReference>
<evidence type="ECO:0000313" key="1">
    <source>
        <dbReference type="EMBL" id="ONI38435.1"/>
    </source>
</evidence>
<dbReference type="EMBL" id="LJHD01000291">
    <property type="protein sequence ID" value="ONI38435.1"/>
    <property type="molecule type" value="Genomic_DNA"/>
</dbReference>
<protein>
    <submittedName>
        <fullName evidence="1">Uncharacterized protein</fullName>
    </submittedName>
</protein>
<keyword evidence="2" id="KW-1185">Reference proteome</keyword>
<evidence type="ECO:0000313" key="2">
    <source>
        <dbReference type="Proteomes" id="UP000188637"/>
    </source>
</evidence>
<gene>
    <name evidence="1" type="ORF">AN640_02520</name>
</gene>
<organism evidence="1 2">
    <name type="scientific">Candidatus Epulonipiscium fishelsonii</name>
    <dbReference type="NCBI Taxonomy" id="77094"/>
    <lineage>
        <taxon>Bacteria</taxon>
        <taxon>Bacillati</taxon>
        <taxon>Bacillota</taxon>
        <taxon>Clostridia</taxon>
        <taxon>Lachnospirales</taxon>
        <taxon>Lachnospiraceae</taxon>
        <taxon>Candidatus Epulonipiscium</taxon>
    </lineage>
</organism>
<accession>A0ACC8X8T2</accession>
<comment type="caution">
    <text evidence="1">The sequence shown here is derived from an EMBL/GenBank/DDBJ whole genome shotgun (WGS) entry which is preliminary data.</text>
</comment>
<sequence>MDDFTFNEKQAILKLYNKEKEKLLHEIGETIEIEIKKQDLSLLERYWQLVEEKKVLYKQLQKIEEEQNYIVFKMNCPNNVKEEEQDEVEFNLENWNVDIIKK</sequence>
<proteinExistence type="predicted"/>
<reference evidence="1" key="1">
    <citation type="submission" date="2016-08" db="EMBL/GenBank/DDBJ databases">
        <authorList>
            <person name="Ngugi D.K."/>
            <person name="Miyake S."/>
            <person name="Stingl U."/>
        </authorList>
    </citation>
    <scope>NUCLEOTIDE SEQUENCE</scope>
    <source>
        <strain evidence="1">SCG-D08WGA-EpuloA1</strain>
    </source>
</reference>
<name>A0ACC8X8T2_9FIRM</name>